<evidence type="ECO:0000256" key="1">
    <source>
        <dbReference type="SAM" id="MobiDB-lite"/>
    </source>
</evidence>
<accession>A0A4R4WPT8</accession>
<organism evidence="2 3">
    <name type="scientific">Kribbella turkmenica</name>
    <dbReference type="NCBI Taxonomy" id="2530375"/>
    <lineage>
        <taxon>Bacteria</taxon>
        <taxon>Bacillati</taxon>
        <taxon>Actinomycetota</taxon>
        <taxon>Actinomycetes</taxon>
        <taxon>Propionibacteriales</taxon>
        <taxon>Kribbellaceae</taxon>
        <taxon>Kribbella</taxon>
    </lineage>
</organism>
<gene>
    <name evidence="2" type="ORF">E1218_25900</name>
</gene>
<feature type="region of interest" description="Disordered" evidence="1">
    <location>
        <begin position="63"/>
        <end position="96"/>
    </location>
</feature>
<dbReference type="AlphaFoldDB" id="A0A4R4WPT8"/>
<dbReference type="Proteomes" id="UP000295172">
    <property type="component" value="Unassembled WGS sequence"/>
</dbReference>
<dbReference type="EMBL" id="SMKR01000132">
    <property type="protein sequence ID" value="TDD18465.1"/>
    <property type="molecule type" value="Genomic_DNA"/>
</dbReference>
<evidence type="ECO:0000313" key="3">
    <source>
        <dbReference type="Proteomes" id="UP000295172"/>
    </source>
</evidence>
<evidence type="ECO:0000313" key="2">
    <source>
        <dbReference type="EMBL" id="TDD18465.1"/>
    </source>
</evidence>
<sequence>MDLWAIRMLIRRIDIEARLHHWHEVSDRLIEGATKHSSATIQKGDYVRISGHWRKVARVNQKSVTVETESSRTGRAEYNDITDHRPGDGADDGPLP</sequence>
<feature type="compositionally biased region" description="Basic and acidic residues" evidence="1">
    <location>
        <begin position="69"/>
        <end position="88"/>
    </location>
</feature>
<comment type="caution">
    <text evidence="2">The sequence shown here is derived from an EMBL/GenBank/DDBJ whole genome shotgun (WGS) entry which is preliminary data.</text>
</comment>
<reference evidence="2 3" key="1">
    <citation type="submission" date="2019-02" db="EMBL/GenBank/DDBJ databases">
        <title>Draft genome sequences of novel Actinobacteria.</title>
        <authorList>
            <person name="Sahin N."/>
            <person name="Ay H."/>
            <person name="Saygin H."/>
        </authorList>
    </citation>
    <scope>NUCLEOTIDE SEQUENCE [LARGE SCALE GENOMIC DNA]</scope>
    <source>
        <strain evidence="2 3">16K104</strain>
    </source>
</reference>
<protein>
    <submittedName>
        <fullName evidence="2">Uncharacterized protein</fullName>
    </submittedName>
</protein>
<proteinExistence type="predicted"/>
<keyword evidence="3" id="KW-1185">Reference proteome</keyword>
<name>A0A4R4WPT8_9ACTN</name>